<evidence type="ECO:0000256" key="3">
    <source>
        <dbReference type="ARBA" id="ARBA00022701"/>
    </source>
</evidence>
<dbReference type="Pfam" id="PF04130">
    <property type="entry name" value="GCP_C_terminal"/>
    <property type="match status" value="1"/>
</dbReference>
<accession>A0A8K0UF40</accession>
<dbReference type="GO" id="GO:0051321">
    <property type="term" value="P:meiotic cell cycle"/>
    <property type="evidence" value="ECO:0007669"/>
    <property type="project" value="TreeGrafter"/>
</dbReference>
<dbReference type="GO" id="GO:0000930">
    <property type="term" value="C:gamma-tubulin complex"/>
    <property type="evidence" value="ECO:0007669"/>
    <property type="project" value="TreeGrafter"/>
</dbReference>
<evidence type="ECO:0000256" key="4">
    <source>
        <dbReference type="ARBA" id="ARBA00023212"/>
    </source>
</evidence>
<evidence type="ECO:0000256" key="5">
    <source>
        <dbReference type="RuleBase" id="RU363050"/>
    </source>
</evidence>
<comment type="subcellular location">
    <subcellularLocation>
        <location evidence="5">Cytoplasm</location>
        <location evidence="5">Cytoskeleton</location>
        <location evidence="5">Microtubule organizing center</location>
    </subcellularLocation>
</comment>
<protein>
    <recommendedName>
        <fullName evidence="5">Spindle pole body component</fullName>
    </recommendedName>
</protein>
<comment type="similarity">
    <text evidence="1 5">Belongs to the TUBGCP family.</text>
</comment>
<evidence type="ECO:0000256" key="1">
    <source>
        <dbReference type="ARBA" id="ARBA00010337"/>
    </source>
</evidence>
<organism evidence="7 8">
    <name type="scientific">Cristinia sonorae</name>
    <dbReference type="NCBI Taxonomy" id="1940300"/>
    <lineage>
        <taxon>Eukaryota</taxon>
        <taxon>Fungi</taxon>
        <taxon>Dikarya</taxon>
        <taxon>Basidiomycota</taxon>
        <taxon>Agaricomycotina</taxon>
        <taxon>Agaricomycetes</taxon>
        <taxon>Agaricomycetidae</taxon>
        <taxon>Agaricales</taxon>
        <taxon>Pleurotineae</taxon>
        <taxon>Stephanosporaceae</taxon>
        <taxon>Cristinia</taxon>
    </lineage>
</organism>
<dbReference type="GO" id="GO:0005874">
    <property type="term" value="C:microtubule"/>
    <property type="evidence" value="ECO:0007669"/>
    <property type="project" value="UniProtKB-KW"/>
</dbReference>
<dbReference type="PANTHER" id="PTHR19302">
    <property type="entry name" value="GAMMA TUBULIN COMPLEX PROTEIN"/>
    <property type="match status" value="1"/>
</dbReference>
<keyword evidence="8" id="KW-1185">Reference proteome</keyword>
<dbReference type="GO" id="GO:0031122">
    <property type="term" value="P:cytoplasmic microtubule organization"/>
    <property type="evidence" value="ECO:0007669"/>
    <property type="project" value="TreeGrafter"/>
</dbReference>
<name>A0A8K0UF40_9AGAR</name>
<dbReference type="GO" id="GO:0005816">
    <property type="term" value="C:spindle pole body"/>
    <property type="evidence" value="ECO:0007669"/>
    <property type="project" value="UniProtKB-ARBA"/>
</dbReference>
<feature type="domain" description="Gamma tubulin complex component C-terminal" evidence="6">
    <location>
        <begin position="570"/>
        <end position="920"/>
    </location>
</feature>
<evidence type="ECO:0000256" key="2">
    <source>
        <dbReference type="ARBA" id="ARBA00022490"/>
    </source>
</evidence>
<dbReference type="InterPro" id="IPR007259">
    <property type="entry name" value="GCP"/>
</dbReference>
<keyword evidence="3 5" id="KW-0493">Microtubule</keyword>
<evidence type="ECO:0000313" key="8">
    <source>
        <dbReference type="Proteomes" id="UP000813824"/>
    </source>
</evidence>
<comment type="caution">
    <text evidence="7">The sequence shown here is derived from an EMBL/GenBank/DDBJ whole genome shotgun (WGS) entry which is preliminary data.</text>
</comment>
<dbReference type="GO" id="GO:0051225">
    <property type="term" value="P:spindle assembly"/>
    <property type="evidence" value="ECO:0007669"/>
    <property type="project" value="TreeGrafter"/>
</dbReference>
<keyword evidence="4 5" id="KW-0206">Cytoskeleton</keyword>
<dbReference type="InterPro" id="IPR042241">
    <property type="entry name" value="GCP_C_sf"/>
</dbReference>
<dbReference type="Gene3D" id="1.20.120.1900">
    <property type="entry name" value="Gamma-tubulin complex, C-terminal domain"/>
    <property type="match status" value="1"/>
</dbReference>
<dbReference type="Proteomes" id="UP000813824">
    <property type="component" value="Unassembled WGS sequence"/>
</dbReference>
<dbReference type="GO" id="GO:0043015">
    <property type="term" value="F:gamma-tubulin binding"/>
    <property type="evidence" value="ECO:0007669"/>
    <property type="project" value="InterPro"/>
</dbReference>
<dbReference type="GO" id="GO:0051011">
    <property type="term" value="F:microtubule minus-end binding"/>
    <property type="evidence" value="ECO:0007669"/>
    <property type="project" value="TreeGrafter"/>
</dbReference>
<gene>
    <name evidence="7" type="ORF">BXZ70DRAFT_958215</name>
</gene>
<evidence type="ECO:0000313" key="7">
    <source>
        <dbReference type="EMBL" id="KAH8083806.1"/>
    </source>
</evidence>
<sequence length="931" mass="104966">MSFLQLPSIEMLDLALDSLPPLKSEALHQIPRLLDKPQNPILDTLRFWHNTKRRDQKESNSVTGSTPNDEECVHAGKLVGIVETEIWSRAYSTPIQQSALMSWDAIRVARARPPHRSGFLTEQSGNDTTAGLYFMRPYLQDSSLHRKYVSAHELFESLRWTVAGSSSAIHIWDATSQKFTFRGILPDQQGTIVLIGNDEVVSESFIQRFLSIGTLIRRLDICVSSLRTNNLSPVFHAFTHSISSILAYIMATLSNSVLLQYQRLETTSTHALTAIWVSYGGLYAELDALATFCGFEAGLSPEQYRSLPKTDIDLVSHIYGQLHWHVDKQSPQSISAQFAYIFSVTAQVYFQEISVWVGYPSELVPFRSPGCHRRPRIRSSTLHDDDNDEASGTFPALVEERTFPDFIPGDLSLALNRARKSLVLLRSAQPDHPILANSSLLPPILWFWTSDDVEAAYHQQYDKVTGLSTKLKATHRPFPEGFSSEDEMQVFALFELEPGSSAVSTGIDKTSFQAAYNAFLDRFPSTLPSLTPTLHDLMSLVLKPLTKHIGTLSSALVDLFLCPTTHLYLPLHLQLLRSYLLLTSHSFKSTLQSALFSDYCGEEDHTGAYSSNTRRLYQISRQESKVDTSARTPWTIGISPALTPDGTWPPAGASLSFFLRTVIIDSLNLEYRFSDGLDPGHDANREVDGQQRIIQEAEWRLGFAIRDLPVGNDAKWLRARCMEALDFLYMEYQPPEPLITLITPTILSKYHRIFAFNLRLMRVDNVIRALFRMSRRPNKPLFPTFAASHKLFLHFRFVSHAFVAALSSYVYDTAIRRNFDAFLALLTPPSEDATTRTVPFTDVFALADYHSNMMDDMLSACLLRSGQKPVGDLLRGALDIILEFGLLMSDIHAGHLKEYQAVSDLETLFKQFYVKTTTLVRGRSLSCFEVF</sequence>
<dbReference type="AlphaFoldDB" id="A0A8K0UF40"/>
<reference evidence="7" key="1">
    <citation type="journal article" date="2021" name="New Phytol.">
        <title>Evolutionary innovations through gain and loss of genes in the ectomycorrhizal Boletales.</title>
        <authorList>
            <person name="Wu G."/>
            <person name="Miyauchi S."/>
            <person name="Morin E."/>
            <person name="Kuo A."/>
            <person name="Drula E."/>
            <person name="Varga T."/>
            <person name="Kohler A."/>
            <person name="Feng B."/>
            <person name="Cao Y."/>
            <person name="Lipzen A."/>
            <person name="Daum C."/>
            <person name="Hundley H."/>
            <person name="Pangilinan J."/>
            <person name="Johnson J."/>
            <person name="Barry K."/>
            <person name="LaButti K."/>
            <person name="Ng V."/>
            <person name="Ahrendt S."/>
            <person name="Min B."/>
            <person name="Choi I.G."/>
            <person name="Park H."/>
            <person name="Plett J.M."/>
            <person name="Magnuson J."/>
            <person name="Spatafora J.W."/>
            <person name="Nagy L.G."/>
            <person name="Henrissat B."/>
            <person name="Grigoriev I.V."/>
            <person name="Yang Z.L."/>
            <person name="Xu J."/>
            <person name="Martin F.M."/>
        </authorList>
    </citation>
    <scope>NUCLEOTIDE SEQUENCE</scope>
    <source>
        <strain evidence="7">KKN 215</strain>
    </source>
</reference>
<dbReference type="GO" id="GO:0007020">
    <property type="term" value="P:microtubule nucleation"/>
    <property type="evidence" value="ECO:0007669"/>
    <property type="project" value="InterPro"/>
</dbReference>
<dbReference type="EMBL" id="JAEVFJ010000047">
    <property type="protein sequence ID" value="KAH8083806.1"/>
    <property type="molecule type" value="Genomic_DNA"/>
</dbReference>
<dbReference type="OrthoDB" id="775571at2759"/>
<evidence type="ECO:0000259" key="6">
    <source>
        <dbReference type="Pfam" id="PF04130"/>
    </source>
</evidence>
<dbReference type="PANTHER" id="PTHR19302:SF70">
    <property type="entry name" value="GAMMA-TUBULIN COMPLEX COMPONENT 6"/>
    <property type="match status" value="1"/>
</dbReference>
<dbReference type="GO" id="GO:0000278">
    <property type="term" value="P:mitotic cell cycle"/>
    <property type="evidence" value="ECO:0007669"/>
    <property type="project" value="TreeGrafter"/>
</dbReference>
<keyword evidence="2 5" id="KW-0963">Cytoplasm</keyword>
<dbReference type="GO" id="GO:0000922">
    <property type="term" value="C:spindle pole"/>
    <property type="evidence" value="ECO:0007669"/>
    <property type="project" value="InterPro"/>
</dbReference>
<dbReference type="InterPro" id="IPR040457">
    <property type="entry name" value="GCP_C"/>
</dbReference>
<proteinExistence type="inferred from homology"/>